<dbReference type="OrthoDB" id="5814848at2759"/>
<keyword evidence="3" id="KW-0325">Glycoprotein</keyword>
<dbReference type="GO" id="GO:0030036">
    <property type="term" value="P:actin cytoskeleton organization"/>
    <property type="evidence" value="ECO:0007669"/>
    <property type="project" value="TreeGrafter"/>
</dbReference>
<evidence type="ECO:0000256" key="1">
    <source>
        <dbReference type="ARBA" id="ARBA00022729"/>
    </source>
</evidence>
<dbReference type="EnsemblMetazoa" id="XM_038197041.1">
    <property type="protein sequence ID" value="XP_038052969.1"/>
    <property type="gene ID" value="LOC119725579"/>
</dbReference>
<dbReference type="SUPFAM" id="SSF82895">
    <property type="entry name" value="TSP-1 type 1 repeat"/>
    <property type="match status" value="10"/>
</dbReference>
<protein>
    <recommendedName>
        <fullName evidence="7">Spondin-like TSP1 domain-containing protein</fullName>
    </recommendedName>
</protein>
<keyword evidence="5" id="KW-0812">Transmembrane</keyword>
<dbReference type="SMART" id="SM00209">
    <property type="entry name" value="TSP1"/>
    <property type="match status" value="16"/>
</dbReference>
<feature type="chain" id="PRO_5037586439" description="Spondin-like TSP1 domain-containing protein" evidence="6">
    <location>
        <begin position="22"/>
        <end position="1531"/>
    </location>
</feature>
<dbReference type="InterPro" id="IPR044004">
    <property type="entry name" value="TSP1_spondin_dom"/>
</dbReference>
<feature type="domain" description="Spondin-like TSP1" evidence="7">
    <location>
        <begin position="252"/>
        <end position="308"/>
    </location>
</feature>
<dbReference type="FunFam" id="2.20.100.10:FF:000019">
    <property type="entry name" value="Thrombospondin type 1 domain containing 7A"/>
    <property type="match status" value="2"/>
</dbReference>
<feature type="compositionally biased region" description="Basic and acidic residues" evidence="4">
    <location>
        <begin position="225"/>
        <end position="235"/>
    </location>
</feature>
<dbReference type="Gene3D" id="2.20.100.10">
    <property type="entry name" value="Thrombospondin type-1 (TSP1) repeat"/>
    <property type="match status" value="8"/>
</dbReference>
<dbReference type="Pfam" id="PF19030">
    <property type="entry name" value="TSP1_ADAMTS"/>
    <property type="match status" value="2"/>
</dbReference>
<keyword evidence="2" id="KW-1015">Disulfide bond</keyword>
<feature type="region of interest" description="Disordered" evidence="4">
    <location>
        <begin position="224"/>
        <end position="245"/>
    </location>
</feature>
<evidence type="ECO:0000256" key="6">
    <source>
        <dbReference type="SAM" id="SignalP"/>
    </source>
</evidence>
<feature type="transmembrane region" description="Helical" evidence="5">
    <location>
        <begin position="1472"/>
        <end position="1496"/>
    </location>
</feature>
<feature type="domain" description="Spondin-like TSP1" evidence="7">
    <location>
        <begin position="503"/>
        <end position="557"/>
    </location>
</feature>
<dbReference type="OMA" id="RWSKCFL"/>
<evidence type="ECO:0000256" key="5">
    <source>
        <dbReference type="SAM" id="Phobius"/>
    </source>
</evidence>
<proteinExistence type="predicted"/>
<feature type="domain" description="Spondin-like TSP1" evidence="7">
    <location>
        <begin position="887"/>
        <end position="938"/>
    </location>
</feature>
<evidence type="ECO:0000256" key="2">
    <source>
        <dbReference type="ARBA" id="ARBA00023157"/>
    </source>
</evidence>
<feature type="domain" description="Spondin-like TSP1" evidence="7">
    <location>
        <begin position="389"/>
        <end position="440"/>
    </location>
</feature>
<dbReference type="PROSITE" id="PS50092">
    <property type="entry name" value="TSP1"/>
    <property type="match status" value="9"/>
</dbReference>
<dbReference type="InterPro" id="IPR036383">
    <property type="entry name" value="TSP1_rpt_sf"/>
</dbReference>
<evidence type="ECO:0000259" key="7">
    <source>
        <dbReference type="Pfam" id="PF19028"/>
    </source>
</evidence>
<dbReference type="Pfam" id="PF00090">
    <property type="entry name" value="TSP_1"/>
    <property type="match status" value="2"/>
</dbReference>
<dbReference type="InterPro" id="IPR000884">
    <property type="entry name" value="TSP1_rpt"/>
</dbReference>
<evidence type="ECO:0000313" key="9">
    <source>
        <dbReference type="Proteomes" id="UP000887568"/>
    </source>
</evidence>
<evidence type="ECO:0000256" key="4">
    <source>
        <dbReference type="SAM" id="MobiDB-lite"/>
    </source>
</evidence>
<dbReference type="Proteomes" id="UP000887568">
    <property type="component" value="Unplaced"/>
</dbReference>
<keyword evidence="5" id="KW-0472">Membrane</keyword>
<dbReference type="PANTHER" id="PTHR11311:SF31">
    <property type="entry name" value="SPONDIN-LIKE TSP1 DOMAIN-CONTAINING PROTEIN"/>
    <property type="match status" value="1"/>
</dbReference>
<dbReference type="InterPro" id="IPR051418">
    <property type="entry name" value="Spondin/Thrombospondin_T1"/>
</dbReference>
<dbReference type="PANTHER" id="PTHR11311">
    <property type="entry name" value="SPONDIN"/>
    <property type="match status" value="1"/>
</dbReference>
<dbReference type="GO" id="GO:0005886">
    <property type="term" value="C:plasma membrane"/>
    <property type="evidence" value="ECO:0007669"/>
    <property type="project" value="TreeGrafter"/>
</dbReference>
<dbReference type="RefSeq" id="XP_038052969.1">
    <property type="nucleotide sequence ID" value="XM_038197041.1"/>
</dbReference>
<dbReference type="Pfam" id="PF19028">
    <property type="entry name" value="TSP1_spondin"/>
    <property type="match status" value="5"/>
</dbReference>
<organism evidence="8 9">
    <name type="scientific">Patiria miniata</name>
    <name type="common">Bat star</name>
    <name type="synonym">Asterina miniata</name>
    <dbReference type="NCBI Taxonomy" id="46514"/>
    <lineage>
        <taxon>Eukaryota</taxon>
        <taxon>Metazoa</taxon>
        <taxon>Echinodermata</taxon>
        <taxon>Eleutherozoa</taxon>
        <taxon>Asterozoa</taxon>
        <taxon>Asteroidea</taxon>
        <taxon>Valvatacea</taxon>
        <taxon>Valvatida</taxon>
        <taxon>Asterinidae</taxon>
        <taxon>Patiria</taxon>
    </lineage>
</organism>
<evidence type="ECO:0000313" key="8">
    <source>
        <dbReference type="EnsemblMetazoa" id="XP_038052969.1"/>
    </source>
</evidence>
<name>A0A913ZNL6_PATMI</name>
<feature type="domain" description="Spondin-like TSP1" evidence="7">
    <location>
        <begin position="120"/>
        <end position="172"/>
    </location>
</feature>
<accession>A0A913ZNL6</accession>
<feature type="region of interest" description="Disordered" evidence="4">
    <location>
        <begin position="24"/>
        <end position="53"/>
    </location>
</feature>
<dbReference type="GeneID" id="119725579"/>
<keyword evidence="5" id="KW-1133">Transmembrane helix</keyword>
<feature type="signal peptide" evidence="6">
    <location>
        <begin position="1"/>
        <end position="21"/>
    </location>
</feature>
<sequence>MGHFVELLLLFSLALAGPVCSSNDSLPKHPNSPGSKGSKGNKLGPQEDGSKERTQPALFRLSHDGWSPCQRQNLTSCGQTLRNVSCIYAPESRQVPMHFCTSLVDSQPMYRPCGFCPEDCAMTVWSAWSECSSTCSPATKFRTRRVLTPPRHGGQECGELAEREACSELPDCEVEVLVPIYTWKIGEWSSCRQASQHAASGCGLGQRFRSISCVDSQGEVVDNDLCSHDQQDPQKRGTQPPSAETCPVPCDCLTSQWSAWGACSQTCRLPAQATSPPVQTRTREIVTLPENGGLPCPSLEERKECEGDPLPDCPRFEWVAEDWQPCRLSPDSDGTCGAGRQKRQVYCIQEGDADRIPVTADNCINSPVNSTSLEPPTKRACWVDCPVDCQLGEWQNWSPCSQSCEEGIQVRVREVLVQPAHGGKECGPLAEAKECEFVECSWWHTSRWSKCFLNRGQTDCGRGSHVRTVYCMSALDRLLEDEDCPGSSPAYNEDCRIPCPTDCVISEWTDWGPCSRTCGKKGGMQTRTRQILAYSDMPEDSCLPESELSQLRPCNLHVSCQSYTWQVGAWQGCIGSGSVSEAGCGEGAGTERREVTCEKESGMAPDESYCDPASKPLGQRACDVPCPVDCKLSAWSALSSCSETCGPNAQRAQLQIVVRLPAHGGTSCPSEADEDGLIIRMESCDNLPPCYSYQWFAGNWTDCEVVGTDCGKGLQTSEVHCGRSDGTTVEPGVCLRELLSTPPPSHQQCLVPCAGDCLLSDWTVFGPCVHDCGYTEHSGYCRMRSRTIISIDPATDNAEELCPDITDSDLRNYIPCDDVTFSYEWQNGTWRSCLLTEGVECGPGTAHRSVLCRRSDGTSVPDHFCQASAAIKPSMQQSCDVPCPIDCIVSEWMDWSPCTQACGQGFRTRMRDIQQQSAHGGRDCPPPIDSMICMEMLCDELEWEVSQWGPCESIDPRSNCGSGAQTRTVSCKAGDNMEEECGKRFPKPDASRGCMLPCPGDCVMTDWSDNTPCPSPCQQNSSSKSQIRSVIRHPTATGEQCGDLTQTVLCTEADCAGDGDQYRLVTGEWSRCKAVSGECGTGIRQRTFNCVNAPGFPVATHHCRFQNLSTSETCRIPCPVTCEPGKYSDWSSCNATCGLDRVMTRSRVVEGYPGEKCSNKVTLSQTMPCNSLPCHTYTWERSFWSECKFETERGCGFGERTRFVECLRSDGLTVDHEFCIVQEYPESRNPDVMNQILSGVNETVLDIETSQLCVKPCPGDCLMSSWSPRSSCYGSCYSHSEPSFMTRSRAVTRPARPGGVACPENLIDQRSCPAEQAICPNFTWQTGAFDAETRTRDVWCQIQDGTMTLTVTGGCIEALRPSSVLDCDPQCTAPGSLCDEGRCRCNEGYEGNGHLCFPVSGCVTDDHCPLPHTLCDRHGQCACRSGFTPDVVSGLCVESNVIPDGDRHAGPTSSGPGDGNNDVQQYEGKSDIWKWILIASVLILLLLVIIVGVFIVRRRRAREVGFIPIPTISSDSDFQLSKMVKEVVTKC</sequence>
<evidence type="ECO:0000256" key="3">
    <source>
        <dbReference type="ARBA" id="ARBA00023180"/>
    </source>
</evidence>
<reference evidence="8" key="1">
    <citation type="submission" date="2022-11" db="UniProtKB">
        <authorList>
            <consortium name="EnsemblMetazoa"/>
        </authorList>
    </citation>
    <scope>IDENTIFICATION</scope>
</reference>
<keyword evidence="9" id="KW-1185">Reference proteome</keyword>
<keyword evidence="1 6" id="KW-0732">Signal</keyword>